<comment type="subcellular location">
    <subcellularLocation>
        <location evidence="2 10">Cytoplasm</location>
    </subcellularLocation>
</comment>
<evidence type="ECO:0000313" key="11">
    <source>
        <dbReference type="Proteomes" id="UP000050792"/>
    </source>
</evidence>
<comment type="function">
    <text evidence="10">Adenosyl-L-methionine (AdoMet)-dependent tRNA (uracil-O(2)-)-methyltransferase.</text>
</comment>
<dbReference type="GO" id="GO:0005737">
    <property type="term" value="C:cytoplasm"/>
    <property type="evidence" value="ECO:0007669"/>
    <property type="project" value="UniProtKB-SubCell"/>
</dbReference>
<dbReference type="InterPro" id="IPR011671">
    <property type="entry name" value="tRNA_uracil_MeTrfase"/>
</dbReference>
<evidence type="ECO:0000256" key="7">
    <source>
        <dbReference type="ARBA" id="ARBA00022691"/>
    </source>
</evidence>
<evidence type="ECO:0000256" key="4">
    <source>
        <dbReference type="ARBA" id="ARBA00022490"/>
    </source>
</evidence>
<evidence type="ECO:0000256" key="10">
    <source>
        <dbReference type="RuleBase" id="RU368004"/>
    </source>
</evidence>
<dbReference type="AlphaFoldDB" id="A0AA85FUQ2"/>
<comment type="similarity">
    <text evidence="3 10">Belongs to the TRM44 family.</text>
</comment>
<comment type="function">
    <text evidence="1">Probable adenosyl-L-methionine (AdoMet)-dependent tRNA (uracil-O(2)-)-methyltransferase.</text>
</comment>
<dbReference type="InterPro" id="IPR029063">
    <property type="entry name" value="SAM-dependent_MTases_sf"/>
</dbReference>
<protein>
    <recommendedName>
        <fullName evidence="10">tRNA (uracil-O(2)-)-methyltransferase</fullName>
        <ecNumber evidence="10">2.1.1.211</ecNumber>
    </recommendedName>
</protein>
<evidence type="ECO:0000256" key="5">
    <source>
        <dbReference type="ARBA" id="ARBA00022603"/>
    </source>
</evidence>
<evidence type="ECO:0000256" key="3">
    <source>
        <dbReference type="ARBA" id="ARBA00009056"/>
    </source>
</evidence>
<keyword evidence="11" id="KW-1185">Reference proteome</keyword>
<evidence type="ECO:0000256" key="6">
    <source>
        <dbReference type="ARBA" id="ARBA00022679"/>
    </source>
</evidence>
<keyword evidence="7 10" id="KW-0949">S-adenosyl-L-methionine</keyword>
<reference evidence="12" key="2">
    <citation type="submission" date="2023-11" db="UniProtKB">
        <authorList>
            <consortium name="WormBaseParasite"/>
        </authorList>
    </citation>
    <scope>IDENTIFICATION</scope>
</reference>
<evidence type="ECO:0000256" key="2">
    <source>
        <dbReference type="ARBA" id="ARBA00004496"/>
    </source>
</evidence>
<reference evidence="11" key="1">
    <citation type="submission" date="2022-06" db="EMBL/GenBank/DDBJ databases">
        <authorList>
            <person name="Berger JAMES D."/>
            <person name="Berger JAMES D."/>
        </authorList>
    </citation>
    <scope>NUCLEOTIDE SEQUENCE [LARGE SCALE GENOMIC DNA]</scope>
</reference>
<organism evidence="11 12">
    <name type="scientific">Schistosoma rodhaini</name>
    <dbReference type="NCBI Taxonomy" id="6188"/>
    <lineage>
        <taxon>Eukaryota</taxon>
        <taxon>Metazoa</taxon>
        <taxon>Spiralia</taxon>
        <taxon>Lophotrochozoa</taxon>
        <taxon>Platyhelminthes</taxon>
        <taxon>Trematoda</taxon>
        <taxon>Digenea</taxon>
        <taxon>Strigeidida</taxon>
        <taxon>Schistosomatoidea</taxon>
        <taxon>Schistosomatidae</taxon>
        <taxon>Schistosoma</taxon>
    </lineage>
</organism>
<dbReference type="GO" id="GO:0030488">
    <property type="term" value="P:tRNA methylation"/>
    <property type="evidence" value="ECO:0007669"/>
    <property type="project" value="UniProtKB-UniRule"/>
</dbReference>
<evidence type="ECO:0000256" key="1">
    <source>
        <dbReference type="ARBA" id="ARBA00002778"/>
    </source>
</evidence>
<keyword evidence="6 10" id="KW-0808">Transferase</keyword>
<name>A0AA85FUQ2_9TREM</name>
<keyword evidence="4 10" id="KW-0963">Cytoplasm</keyword>
<dbReference type="GO" id="GO:0141101">
    <property type="term" value="F:tRNA(Ser) (uridine(44)-2'-O-)-methyltransferase activity"/>
    <property type="evidence" value="ECO:0007669"/>
    <property type="project" value="UniProtKB-EC"/>
</dbReference>
<evidence type="ECO:0000256" key="8">
    <source>
        <dbReference type="ARBA" id="ARBA00022694"/>
    </source>
</evidence>
<evidence type="ECO:0000313" key="12">
    <source>
        <dbReference type="WBParaSite" id="SRDH1_64340.3"/>
    </source>
</evidence>
<dbReference type="PANTHER" id="PTHR21210">
    <property type="entry name" value="TRNA (URACIL-O(2)-)-METHYLTRANSFERASE-RELATED"/>
    <property type="match status" value="1"/>
</dbReference>
<evidence type="ECO:0000256" key="9">
    <source>
        <dbReference type="ARBA" id="ARBA00047957"/>
    </source>
</evidence>
<dbReference type="SUPFAM" id="SSF53335">
    <property type="entry name" value="S-adenosyl-L-methionine-dependent methyltransferases"/>
    <property type="match status" value="1"/>
</dbReference>
<proteinExistence type="inferred from homology"/>
<dbReference type="Pfam" id="PF07757">
    <property type="entry name" value="AdoMet_MTase"/>
    <property type="match status" value="1"/>
</dbReference>
<dbReference type="Proteomes" id="UP000050792">
    <property type="component" value="Unassembled WGS sequence"/>
</dbReference>
<accession>A0AA85FUQ2</accession>
<sequence length="571" mass="65432">MFSPLIKARNINQSLQMDARFTAALSIWIHKPQVVHKDVFASSVVSETDESFVRVVYPKLRTGISEFTEVCSKGSVYKFSSISITYIVEKTNGRIRVSVLDESSGFFHSSWLKDVLEQKLNLWYSCDAKVNIPSLSLIDCRQYQLQYERLKNTYGPTLVKNWSEKTDPMKFVYEDIGIACYLICLWKNEHVNFVDLGCGNGLLTYILTSEGFTGIGIDVRKRHIWKSYPLYIQQRLKEISLNPEDVCGFPQANWLIGNHSDELTPWLPILACKSGPSCKLFVLPCCPYSLFGKFNIPKSSLSFLPDDINVKHITESSRYGTYLNYIQQILAICRFVPEVDALRIPSTKRICIVGRDIIDSKYSDVNEHSDRLSAVNKYIEYERDITSKPNKTFVVRPPTEVSYNCAKVSKSVLDKISHTVFKALLICKPDKYNLQSHNLMLSDDLKVRTLDNRWWNPGGTLTLSECSELVSLDDMKLLKSQHGGLQTVLRNHHQCFRTIKNTVQLRWLPEKMAKLNDSGFPLFSNNNGKNRKTKFCWMSLNHPDGCPYTSELCDFAHCENEILTKTDPKKQ</sequence>
<keyword evidence="5 10" id="KW-0489">Methyltransferase</keyword>
<keyword evidence="8 10" id="KW-0819">tRNA processing</keyword>
<dbReference type="EC" id="2.1.1.211" evidence="10"/>
<dbReference type="WBParaSite" id="SRDH1_64340.3">
    <property type="protein sequence ID" value="SRDH1_64340.3"/>
    <property type="gene ID" value="SRDH1_64340"/>
</dbReference>
<comment type="catalytic activity">
    <reaction evidence="9 10">
        <text>uridine(44) in tRNA(Ser) + S-adenosyl-L-methionine = 2'-O-methyluridine(44) in tRNA(Ser) + S-adenosyl-L-homocysteine + H(+)</text>
        <dbReference type="Rhea" id="RHEA:43100"/>
        <dbReference type="Rhea" id="RHEA-COMP:10339"/>
        <dbReference type="Rhea" id="RHEA-COMP:10340"/>
        <dbReference type="ChEBI" id="CHEBI:15378"/>
        <dbReference type="ChEBI" id="CHEBI:57856"/>
        <dbReference type="ChEBI" id="CHEBI:59789"/>
        <dbReference type="ChEBI" id="CHEBI:65315"/>
        <dbReference type="ChEBI" id="CHEBI:74478"/>
        <dbReference type="EC" id="2.1.1.211"/>
    </reaction>
</comment>
<dbReference type="PANTHER" id="PTHR21210:SF0">
    <property type="entry name" value="TRNA (URACIL-O(2)-)-METHYLTRANSFERASE-RELATED"/>
    <property type="match status" value="1"/>
</dbReference>